<protein>
    <submittedName>
        <fullName evidence="2">Uncharacterized protein</fullName>
    </submittedName>
</protein>
<evidence type="ECO:0000313" key="3">
    <source>
        <dbReference type="Proteomes" id="UP000281094"/>
    </source>
</evidence>
<evidence type="ECO:0000313" key="2">
    <source>
        <dbReference type="EMBL" id="RLQ87090.1"/>
    </source>
</evidence>
<organism evidence="2 3">
    <name type="scientific">Notoacmeibacter ruber</name>
    <dbReference type="NCBI Taxonomy" id="2670375"/>
    <lineage>
        <taxon>Bacteria</taxon>
        <taxon>Pseudomonadati</taxon>
        <taxon>Pseudomonadota</taxon>
        <taxon>Alphaproteobacteria</taxon>
        <taxon>Hyphomicrobiales</taxon>
        <taxon>Notoacmeibacteraceae</taxon>
        <taxon>Notoacmeibacter</taxon>
    </lineage>
</organism>
<accession>A0A3L7J9B4</accession>
<feature type="region of interest" description="Disordered" evidence="1">
    <location>
        <begin position="128"/>
        <end position="151"/>
    </location>
</feature>
<keyword evidence="3" id="KW-1185">Reference proteome</keyword>
<dbReference type="Proteomes" id="UP000281094">
    <property type="component" value="Unassembled WGS sequence"/>
</dbReference>
<reference evidence="2 3" key="1">
    <citation type="submission" date="2018-10" db="EMBL/GenBank/DDBJ databases">
        <title>Notoacmeibacter sp. M2BS9Y-3-1, whole genome shotgun sequence.</title>
        <authorList>
            <person name="Tuo L."/>
        </authorList>
    </citation>
    <scope>NUCLEOTIDE SEQUENCE [LARGE SCALE GENOMIC DNA]</scope>
    <source>
        <strain evidence="2 3">M2BS9Y-3-1</strain>
    </source>
</reference>
<dbReference type="EMBL" id="RCWN01000001">
    <property type="protein sequence ID" value="RLQ87090.1"/>
    <property type="molecule type" value="Genomic_DNA"/>
</dbReference>
<feature type="compositionally biased region" description="Basic and acidic residues" evidence="1">
    <location>
        <begin position="107"/>
        <end position="116"/>
    </location>
</feature>
<name>A0A3L7J9B4_9HYPH</name>
<dbReference type="AlphaFoldDB" id="A0A3L7J9B4"/>
<gene>
    <name evidence="2" type="ORF">D8780_01545</name>
</gene>
<dbReference type="RefSeq" id="WP_121644058.1">
    <property type="nucleotide sequence ID" value="NZ_RCWN01000001.1"/>
</dbReference>
<comment type="caution">
    <text evidence="2">The sequence shown here is derived from an EMBL/GenBank/DDBJ whole genome shotgun (WGS) entry which is preliminary data.</text>
</comment>
<feature type="region of interest" description="Disordered" evidence="1">
    <location>
        <begin position="80"/>
        <end position="116"/>
    </location>
</feature>
<proteinExistence type="predicted"/>
<sequence length="151" mass="17061">MNETSLSAIEIIGYANLLHCLAKTKAKAMPMLLSDMREAWASPTCPPFFGGLQLLSRLRIGSRYSSDRPTLLIDERFNQSEVRKSKQDRAKSDTAYLPAVHSQGTSDHAKDQQIRSKGCEMPSLWQKLSDQFPSGDARQCRERPFPHRRAP</sequence>
<feature type="compositionally biased region" description="Basic and acidic residues" evidence="1">
    <location>
        <begin position="80"/>
        <end position="92"/>
    </location>
</feature>
<evidence type="ECO:0000256" key="1">
    <source>
        <dbReference type="SAM" id="MobiDB-lite"/>
    </source>
</evidence>